<dbReference type="SMART" id="SM00255">
    <property type="entry name" value="TIR"/>
    <property type="match status" value="1"/>
</dbReference>
<dbReference type="GO" id="GO:0007165">
    <property type="term" value="P:signal transduction"/>
    <property type="evidence" value="ECO:0007669"/>
    <property type="project" value="InterPro"/>
</dbReference>
<reference evidence="7" key="1">
    <citation type="submission" date="2019-09" db="EMBL/GenBank/DDBJ databases">
        <authorList>
            <person name="Zhang L."/>
        </authorList>
    </citation>
    <scope>NUCLEOTIDE SEQUENCE</scope>
</reference>
<feature type="domain" description="TIR" evidence="6">
    <location>
        <begin position="50"/>
        <end position="203"/>
    </location>
</feature>
<dbReference type="GO" id="GO:0061809">
    <property type="term" value="F:NAD+ nucleosidase activity, cyclic ADP-ribose generating"/>
    <property type="evidence" value="ECO:0007669"/>
    <property type="project" value="UniProtKB-EC"/>
</dbReference>
<evidence type="ECO:0000256" key="5">
    <source>
        <dbReference type="SAM" id="MobiDB-lite"/>
    </source>
</evidence>
<dbReference type="PANTHER" id="PTHR32009">
    <property type="entry name" value="TMV RESISTANCE PROTEIN N-LIKE"/>
    <property type="match status" value="1"/>
</dbReference>
<feature type="compositionally biased region" description="Polar residues" evidence="5">
    <location>
        <begin position="28"/>
        <end position="42"/>
    </location>
</feature>
<feature type="compositionally biased region" description="Polar residues" evidence="5">
    <location>
        <begin position="1"/>
        <end position="15"/>
    </location>
</feature>
<dbReference type="Gene3D" id="3.40.50.10140">
    <property type="entry name" value="Toll/interleukin-1 receptor homology (TIR) domain"/>
    <property type="match status" value="1"/>
</dbReference>
<dbReference type="EC" id="3.2.2.6" evidence="1"/>
<dbReference type="AlphaFoldDB" id="A0A5K0XQ23"/>
<dbReference type="InterPro" id="IPR035897">
    <property type="entry name" value="Toll_tir_struct_dom_sf"/>
</dbReference>
<protein>
    <recommendedName>
        <fullName evidence="1">ADP-ribosyl cyclase/cyclic ADP-ribose hydrolase</fullName>
        <ecNumber evidence="1">3.2.2.6</ecNumber>
    </recommendedName>
</protein>
<proteinExistence type="predicted"/>
<keyword evidence="3" id="KW-0520">NAD</keyword>
<evidence type="ECO:0000256" key="1">
    <source>
        <dbReference type="ARBA" id="ARBA00011982"/>
    </source>
</evidence>
<name>A0A5K0XQ23_9MAGN</name>
<feature type="region of interest" description="Disordered" evidence="5">
    <location>
        <begin position="1"/>
        <end position="42"/>
    </location>
</feature>
<dbReference type="PANTHER" id="PTHR32009:SF39">
    <property type="entry name" value="TIR DOMAIN-CONTAINING PROTEIN"/>
    <property type="match status" value="1"/>
</dbReference>
<dbReference type="Pfam" id="PF01582">
    <property type="entry name" value="TIR"/>
    <property type="match status" value="1"/>
</dbReference>
<dbReference type="Gramene" id="NC11G0123500.1">
    <property type="protein sequence ID" value="NC11G0123500.1:cds"/>
    <property type="gene ID" value="NC11G0123500"/>
</dbReference>
<gene>
    <name evidence="7" type="ORF">NYM_LOCUS6844</name>
</gene>
<comment type="catalytic activity">
    <reaction evidence="4">
        <text>NAD(+) + H2O = ADP-D-ribose + nicotinamide + H(+)</text>
        <dbReference type="Rhea" id="RHEA:16301"/>
        <dbReference type="ChEBI" id="CHEBI:15377"/>
        <dbReference type="ChEBI" id="CHEBI:15378"/>
        <dbReference type="ChEBI" id="CHEBI:17154"/>
        <dbReference type="ChEBI" id="CHEBI:57540"/>
        <dbReference type="ChEBI" id="CHEBI:57967"/>
        <dbReference type="EC" id="3.2.2.6"/>
    </reaction>
    <physiologicalReaction direction="left-to-right" evidence="4">
        <dbReference type="Rhea" id="RHEA:16302"/>
    </physiologicalReaction>
</comment>
<dbReference type="EMBL" id="LR721776">
    <property type="protein sequence ID" value="VVV66987.1"/>
    <property type="molecule type" value="Genomic_DNA"/>
</dbReference>
<evidence type="ECO:0000313" key="7">
    <source>
        <dbReference type="EMBL" id="VVV66987.1"/>
    </source>
</evidence>
<dbReference type="PROSITE" id="PS50104">
    <property type="entry name" value="TIR"/>
    <property type="match status" value="1"/>
</dbReference>
<evidence type="ECO:0000259" key="6">
    <source>
        <dbReference type="PROSITE" id="PS50104"/>
    </source>
</evidence>
<dbReference type="InterPro" id="IPR000157">
    <property type="entry name" value="TIR_dom"/>
</dbReference>
<evidence type="ECO:0000256" key="4">
    <source>
        <dbReference type="ARBA" id="ARBA00047304"/>
    </source>
</evidence>
<keyword evidence="2" id="KW-0378">Hydrolase</keyword>
<accession>A0A5K0XQ23</accession>
<dbReference type="SUPFAM" id="SSF52200">
    <property type="entry name" value="Toll/Interleukin receptor TIR domain"/>
    <property type="match status" value="1"/>
</dbReference>
<evidence type="ECO:0000256" key="2">
    <source>
        <dbReference type="ARBA" id="ARBA00022801"/>
    </source>
</evidence>
<organism evidence="7">
    <name type="scientific">Nymphaea colorata</name>
    <name type="common">pocket water lily</name>
    <dbReference type="NCBI Taxonomy" id="210225"/>
    <lineage>
        <taxon>Eukaryota</taxon>
        <taxon>Viridiplantae</taxon>
        <taxon>Streptophyta</taxon>
        <taxon>Embryophyta</taxon>
        <taxon>Tracheophyta</taxon>
        <taxon>Spermatophyta</taxon>
        <taxon>Magnoliopsida</taxon>
        <taxon>Nymphaeales</taxon>
        <taxon>Nymphaeaceae</taxon>
        <taxon>Nymphaea</taxon>
    </lineage>
</organism>
<sequence>MLTDGANYSPSSSLPATELTRPLESRRPSSNMAETGLFQRTSSPVREPRFEYDVFLSYRGEDTRHGFTKHIYEELVRMGVRTFLDSVELEAGDNIGDRMFNAIKGSKIFVAIFSVQYAHSRWCLKELADIVKCNRLIIPVFVHVNPVDVQKQEGTFGSLLPGFTDRLGAERVNEWKEALRVAGNAPGFTLDDDRSEVLLHVFY</sequence>
<evidence type="ECO:0000256" key="3">
    <source>
        <dbReference type="ARBA" id="ARBA00023027"/>
    </source>
</evidence>